<dbReference type="SMART" id="SM00304">
    <property type="entry name" value="HAMP"/>
    <property type="match status" value="1"/>
</dbReference>
<dbReference type="GO" id="GO:0007165">
    <property type="term" value="P:signal transduction"/>
    <property type="evidence" value="ECO:0007669"/>
    <property type="project" value="UniProtKB-KW"/>
</dbReference>
<dbReference type="InterPro" id="IPR033463">
    <property type="entry name" value="sCache_3"/>
</dbReference>
<dbReference type="EMBL" id="PGLV01000001">
    <property type="protein sequence ID" value="POZ57426.1"/>
    <property type="molecule type" value="Genomic_DNA"/>
</dbReference>
<feature type="transmembrane region" description="Helical" evidence="9">
    <location>
        <begin position="162"/>
        <end position="180"/>
    </location>
</feature>
<dbReference type="PANTHER" id="PTHR32089">
    <property type="entry name" value="METHYL-ACCEPTING CHEMOTAXIS PROTEIN MCPB"/>
    <property type="match status" value="1"/>
</dbReference>
<name>A0A2S5D2X4_LYSSH</name>
<evidence type="ECO:0000256" key="6">
    <source>
        <dbReference type="ARBA" id="ARBA00023224"/>
    </source>
</evidence>
<dbReference type="Proteomes" id="UP000237319">
    <property type="component" value="Unassembled WGS sequence"/>
</dbReference>
<dbReference type="InterPro" id="IPR029151">
    <property type="entry name" value="Sensor-like_sf"/>
</dbReference>
<dbReference type="PRINTS" id="PR00260">
    <property type="entry name" value="CHEMTRNSDUCR"/>
</dbReference>
<evidence type="ECO:0000256" key="3">
    <source>
        <dbReference type="ARBA" id="ARBA00022692"/>
    </source>
</evidence>
<proteinExistence type="inferred from homology"/>
<dbReference type="PANTHER" id="PTHR32089:SF112">
    <property type="entry name" value="LYSOZYME-LIKE PROTEIN-RELATED"/>
    <property type="match status" value="1"/>
</dbReference>
<evidence type="ECO:0000256" key="4">
    <source>
        <dbReference type="ARBA" id="ARBA00022989"/>
    </source>
</evidence>
<evidence type="ECO:0000313" key="13">
    <source>
        <dbReference type="Proteomes" id="UP000237319"/>
    </source>
</evidence>
<reference evidence="12 13" key="1">
    <citation type="submission" date="2017-11" db="EMBL/GenBank/DDBJ databases">
        <title>Genome sequence of Lysinibacillus sphaericus, a lignin-degrading bacteria isolated from municipal solid waste soil.</title>
        <authorList>
            <person name="Persinoti G.F."/>
            <person name="Paixao D.A."/>
            <person name="Bugg T.D."/>
            <person name="Squina F.M."/>
        </authorList>
    </citation>
    <scope>NUCLEOTIDE SEQUENCE [LARGE SCALE GENOMIC DNA]</scope>
    <source>
        <strain evidence="12 13">A1</strain>
    </source>
</reference>
<sequence length="565" mass="61433">MKWTIRKKINLLIITCILLMITVITIVDYTDAKNNLITTVNAKLLSDIDSSYEYLDAKIPGDWHIKNNELHKGDVKIVGNFDIVDKLSNLTHGDAITIFQYDTRVSTNIIENGERAINTKAPSELVTTVLEQKEQRYIGSANILGEPYEVVTGPITNNLDEIIGMLSIALPLATYTTAATESVMKNVIVLLIISALLFVIISWFLQRQIIVPINQLSANAKELANLNLNVKILKPKGQDEIANLAQAFNAMKTRITETINVVANSANQIASSSLVLAESSRQTSEASNQVALTMNDIASGTSTQSDQAEHIVEMMQKTNDEVANSLQKAETTLARAIQSTHIARKGEDAINEAIKHLNSVTQTVSYATDSIQKLGKRSEEIGGIITVITGIAEQTNLLALNAAIEAARAGEQGKGFAVVASEVRQLAEQSSLASGQITSLIKDIQAETAVTVRTMESNLLAVEEQVHIISKGGNALQEIVEQVAETEQGVKEMKSAFTNVNDNSLDVQQAIHDISRIIEDSAAATEEIAATSEEQHATVAEISQNSEELAEISTKLQNEVKKFTF</sequence>
<feature type="domain" description="HAMP" evidence="11">
    <location>
        <begin position="207"/>
        <end position="260"/>
    </location>
</feature>
<organism evidence="12 13">
    <name type="scientific">Lysinibacillus sphaericus</name>
    <name type="common">Bacillus sphaericus</name>
    <dbReference type="NCBI Taxonomy" id="1421"/>
    <lineage>
        <taxon>Bacteria</taxon>
        <taxon>Bacillati</taxon>
        <taxon>Bacillota</taxon>
        <taxon>Bacilli</taxon>
        <taxon>Bacillales</taxon>
        <taxon>Bacillaceae</taxon>
        <taxon>Lysinibacillus</taxon>
    </lineage>
</organism>
<dbReference type="Gene3D" id="1.10.287.950">
    <property type="entry name" value="Methyl-accepting chemotaxis protein"/>
    <property type="match status" value="1"/>
</dbReference>
<dbReference type="SUPFAM" id="SSF103190">
    <property type="entry name" value="Sensory domain-like"/>
    <property type="match status" value="1"/>
</dbReference>
<dbReference type="CDD" id="cd11386">
    <property type="entry name" value="MCP_signal"/>
    <property type="match status" value="1"/>
</dbReference>
<dbReference type="CDD" id="cd06225">
    <property type="entry name" value="HAMP"/>
    <property type="match status" value="1"/>
</dbReference>
<feature type="transmembrane region" description="Helical" evidence="9">
    <location>
        <begin position="9"/>
        <end position="27"/>
    </location>
</feature>
<keyword evidence="5 9" id="KW-0472">Membrane</keyword>
<dbReference type="GO" id="GO:0006935">
    <property type="term" value="P:chemotaxis"/>
    <property type="evidence" value="ECO:0007669"/>
    <property type="project" value="InterPro"/>
</dbReference>
<dbReference type="AlphaFoldDB" id="A0A2S5D2X4"/>
<protein>
    <submittedName>
        <fullName evidence="12">Methyl-accepting chemotaxis protein McpB</fullName>
    </submittedName>
</protein>
<dbReference type="InterPro" id="IPR003660">
    <property type="entry name" value="HAMP_dom"/>
</dbReference>
<comment type="subcellular location">
    <subcellularLocation>
        <location evidence="1">Cell membrane</location>
        <topology evidence="1">Multi-pass membrane protein</topology>
    </subcellularLocation>
</comment>
<dbReference type="PROSITE" id="PS50111">
    <property type="entry name" value="CHEMOTAXIS_TRANSDUC_2"/>
    <property type="match status" value="1"/>
</dbReference>
<gene>
    <name evidence="12" type="primary">mcpB_5</name>
    <name evidence="12" type="ORF">LYSIN_02210</name>
</gene>
<dbReference type="RefSeq" id="WP_103977220.1">
    <property type="nucleotide sequence ID" value="NZ_CP194323.1"/>
</dbReference>
<keyword evidence="3 9" id="KW-0812">Transmembrane</keyword>
<dbReference type="GO" id="GO:0004888">
    <property type="term" value="F:transmembrane signaling receptor activity"/>
    <property type="evidence" value="ECO:0007669"/>
    <property type="project" value="InterPro"/>
</dbReference>
<evidence type="ECO:0000256" key="5">
    <source>
        <dbReference type="ARBA" id="ARBA00023136"/>
    </source>
</evidence>
<feature type="domain" description="Methyl-accepting transducer" evidence="10">
    <location>
        <begin position="279"/>
        <end position="529"/>
    </location>
</feature>
<evidence type="ECO:0000256" key="9">
    <source>
        <dbReference type="SAM" id="Phobius"/>
    </source>
</evidence>
<accession>A0A2S5D2X4</accession>
<dbReference type="InterPro" id="IPR004090">
    <property type="entry name" value="Chemotax_Me-accpt_rcpt"/>
</dbReference>
<dbReference type="SUPFAM" id="SSF58104">
    <property type="entry name" value="Methyl-accepting chemotaxis protein (MCP) signaling domain"/>
    <property type="match status" value="1"/>
</dbReference>
<dbReference type="Pfam" id="PF00672">
    <property type="entry name" value="HAMP"/>
    <property type="match status" value="1"/>
</dbReference>
<keyword evidence="6 8" id="KW-0807">Transducer</keyword>
<dbReference type="InterPro" id="IPR004089">
    <property type="entry name" value="MCPsignal_dom"/>
</dbReference>
<evidence type="ECO:0000256" key="2">
    <source>
        <dbReference type="ARBA" id="ARBA00022475"/>
    </source>
</evidence>
<feature type="transmembrane region" description="Helical" evidence="9">
    <location>
        <begin position="187"/>
        <end position="205"/>
    </location>
</feature>
<keyword evidence="2" id="KW-1003">Cell membrane</keyword>
<comment type="caution">
    <text evidence="12">The sequence shown here is derived from an EMBL/GenBank/DDBJ whole genome shotgun (WGS) entry which is preliminary data.</text>
</comment>
<evidence type="ECO:0000256" key="8">
    <source>
        <dbReference type="PROSITE-ProRule" id="PRU00284"/>
    </source>
</evidence>
<dbReference type="GO" id="GO:0005886">
    <property type="term" value="C:plasma membrane"/>
    <property type="evidence" value="ECO:0007669"/>
    <property type="project" value="UniProtKB-SubCell"/>
</dbReference>
<dbReference type="PROSITE" id="PS50885">
    <property type="entry name" value="HAMP"/>
    <property type="match status" value="1"/>
</dbReference>
<dbReference type="SMART" id="SM00283">
    <property type="entry name" value="MA"/>
    <property type="match status" value="1"/>
</dbReference>
<evidence type="ECO:0000259" key="11">
    <source>
        <dbReference type="PROSITE" id="PS50885"/>
    </source>
</evidence>
<keyword evidence="4 9" id="KW-1133">Transmembrane helix</keyword>
<keyword evidence="13" id="KW-1185">Reference proteome</keyword>
<evidence type="ECO:0000313" key="12">
    <source>
        <dbReference type="EMBL" id="POZ57426.1"/>
    </source>
</evidence>
<dbReference type="Pfam" id="PF00015">
    <property type="entry name" value="MCPsignal"/>
    <property type="match status" value="1"/>
</dbReference>
<evidence type="ECO:0000256" key="1">
    <source>
        <dbReference type="ARBA" id="ARBA00004651"/>
    </source>
</evidence>
<dbReference type="Gene3D" id="6.10.340.10">
    <property type="match status" value="1"/>
</dbReference>
<evidence type="ECO:0000256" key="7">
    <source>
        <dbReference type="ARBA" id="ARBA00029447"/>
    </source>
</evidence>
<comment type="similarity">
    <text evidence="7">Belongs to the methyl-accepting chemotaxis (MCP) protein family.</text>
</comment>
<dbReference type="Pfam" id="PF17202">
    <property type="entry name" value="sCache_3_3"/>
    <property type="match status" value="1"/>
</dbReference>
<evidence type="ECO:0000259" key="10">
    <source>
        <dbReference type="PROSITE" id="PS50111"/>
    </source>
</evidence>